<dbReference type="PANTHER" id="PTHR35042:SF1">
    <property type="entry name" value="DUF1772-DOMAIN-CONTAINING PROTEIN"/>
    <property type="match status" value="1"/>
</dbReference>
<keyword evidence="3 6" id="KW-1133">Transmembrane helix</keyword>
<dbReference type="GO" id="GO:0016020">
    <property type="term" value="C:membrane"/>
    <property type="evidence" value="ECO:0007669"/>
    <property type="project" value="UniProtKB-SubCell"/>
</dbReference>
<evidence type="ECO:0008006" key="9">
    <source>
        <dbReference type="Google" id="ProtNLM"/>
    </source>
</evidence>
<dbReference type="AlphaFoldDB" id="A0A8K0X7T5"/>
<feature type="transmembrane region" description="Helical" evidence="6">
    <location>
        <begin position="89"/>
        <end position="108"/>
    </location>
</feature>
<evidence type="ECO:0000256" key="6">
    <source>
        <dbReference type="SAM" id="Phobius"/>
    </source>
</evidence>
<evidence type="ECO:0000313" key="7">
    <source>
        <dbReference type="EMBL" id="KAH7375211.1"/>
    </source>
</evidence>
<reference evidence="7" key="1">
    <citation type="journal article" date="2021" name="Nat. Commun.">
        <title>Genetic determinants of endophytism in the Arabidopsis root mycobiome.</title>
        <authorList>
            <person name="Mesny F."/>
            <person name="Miyauchi S."/>
            <person name="Thiergart T."/>
            <person name="Pickel B."/>
            <person name="Atanasova L."/>
            <person name="Karlsson M."/>
            <person name="Huettel B."/>
            <person name="Barry K.W."/>
            <person name="Haridas S."/>
            <person name="Chen C."/>
            <person name="Bauer D."/>
            <person name="Andreopoulos W."/>
            <person name="Pangilinan J."/>
            <person name="LaButti K."/>
            <person name="Riley R."/>
            <person name="Lipzen A."/>
            <person name="Clum A."/>
            <person name="Drula E."/>
            <person name="Henrissat B."/>
            <person name="Kohler A."/>
            <person name="Grigoriev I.V."/>
            <person name="Martin F.M."/>
            <person name="Hacquard S."/>
        </authorList>
    </citation>
    <scope>NUCLEOTIDE SEQUENCE</scope>
    <source>
        <strain evidence="7">MPI-CAGE-AT-0016</strain>
    </source>
</reference>
<dbReference type="InterPro" id="IPR013901">
    <property type="entry name" value="Anthrone_oxy"/>
</dbReference>
<dbReference type="EMBL" id="JAGPXD010000001">
    <property type="protein sequence ID" value="KAH7375211.1"/>
    <property type="molecule type" value="Genomic_DNA"/>
</dbReference>
<dbReference type="OrthoDB" id="5954308at2759"/>
<comment type="similarity">
    <text evidence="5">Belongs to the anthrone oxygenase family.</text>
</comment>
<keyword evidence="8" id="KW-1185">Reference proteome</keyword>
<comment type="subcellular location">
    <subcellularLocation>
        <location evidence="1">Membrane</location>
        <topology evidence="1">Multi-pass membrane protein</topology>
    </subcellularLocation>
</comment>
<gene>
    <name evidence="7" type="ORF">B0T11DRAFT_334629</name>
</gene>
<evidence type="ECO:0000256" key="5">
    <source>
        <dbReference type="ARBA" id="ARBA00034313"/>
    </source>
</evidence>
<dbReference type="Pfam" id="PF08592">
    <property type="entry name" value="Anthrone_oxy"/>
    <property type="match status" value="1"/>
</dbReference>
<evidence type="ECO:0000256" key="3">
    <source>
        <dbReference type="ARBA" id="ARBA00022989"/>
    </source>
</evidence>
<dbReference type="Proteomes" id="UP000813385">
    <property type="component" value="Unassembled WGS sequence"/>
</dbReference>
<keyword evidence="4 6" id="KW-0472">Membrane</keyword>
<accession>A0A8K0X7T5</accession>
<proteinExistence type="inferred from homology"/>
<name>A0A8K0X7T5_9PEZI</name>
<feature type="transmembrane region" description="Helical" evidence="6">
    <location>
        <begin position="60"/>
        <end position="77"/>
    </location>
</feature>
<evidence type="ECO:0000256" key="2">
    <source>
        <dbReference type="ARBA" id="ARBA00022692"/>
    </source>
</evidence>
<comment type="caution">
    <text evidence="7">The sequence shown here is derived from an EMBL/GenBank/DDBJ whole genome shotgun (WGS) entry which is preliminary data.</text>
</comment>
<keyword evidence="2 6" id="KW-0812">Transmembrane</keyword>
<dbReference type="PANTHER" id="PTHR35042">
    <property type="entry name" value="ANTHRONE OXYGENASE ENCC"/>
    <property type="match status" value="1"/>
</dbReference>
<sequence length="162" mass="17181">MGIELPTLVATAVGITGSAWWAGVTNGLSMLTVPAIVEASTDPRAAAQVWASIFRRGAYWGPRVSFCIFLGLGYSAYDRAQRGGSWAPYAIGGALTFAVMPFTLGVMMPTNNALLAVADGKKTLGAADVKGLLQKWQLLNNIRGLLPLVGSAIMLWDVIRQL</sequence>
<organism evidence="7 8">
    <name type="scientific">Plectosphaerella cucumerina</name>
    <dbReference type="NCBI Taxonomy" id="40658"/>
    <lineage>
        <taxon>Eukaryota</taxon>
        <taxon>Fungi</taxon>
        <taxon>Dikarya</taxon>
        <taxon>Ascomycota</taxon>
        <taxon>Pezizomycotina</taxon>
        <taxon>Sordariomycetes</taxon>
        <taxon>Hypocreomycetidae</taxon>
        <taxon>Glomerellales</taxon>
        <taxon>Plectosphaerellaceae</taxon>
        <taxon>Plectosphaerella</taxon>
    </lineage>
</organism>
<protein>
    <recommendedName>
        <fullName evidence="9">Noranthrone monooxygenase</fullName>
    </recommendedName>
</protein>
<evidence type="ECO:0000256" key="4">
    <source>
        <dbReference type="ARBA" id="ARBA00023136"/>
    </source>
</evidence>
<evidence type="ECO:0000256" key="1">
    <source>
        <dbReference type="ARBA" id="ARBA00004141"/>
    </source>
</evidence>
<evidence type="ECO:0000313" key="8">
    <source>
        <dbReference type="Proteomes" id="UP000813385"/>
    </source>
</evidence>